<dbReference type="AlphaFoldDB" id="A0A183MTT5"/>
<organism evidence="1 2">
    <name type="scientific">Schistosoma margrebowiei</name>
    <dbReference type="NCBI Taxonomy" id="48269"/>
    <lineage>
        <taxon>Eukaryota</taxon>
        <taxon>Metazoa</taxon>
        <taxon>Spiralia</taxon>
        <taxon>Lophotrochozoa</taxon>
        <taxon>Platyhelminthes</taxon>
        <taxon>Trematoda</taxon>
        <taxon>Digenea</taxon>
        <taxon>Strigeidida</taxon>
        <taxon>Schistosomatoidea</taxon>
        <taxon>Schistosomatidae</taxon>
        <taxon>Schistosoma</taxon>
    </lineage>
</organism>
<evidence type="ECO:0000313" key="1">
    <source>
        <dbReference type="EMBL" id="VDP31663.1"/>
    </source>
</evidence>
<dbReference type="EMBL" id="UZAI01017972">
    <property type="protein sequence ID" value="VDP31663.1"/>
    <property type="molecule type" value="Genomic_DNA"/>
</dbReference>
<name>A0A183MTT5_9TREM</name>
<keyword evidence="2" id="KW-1185">Reference proteome</keyword>
<accession>A0A183MTT5</accession>
<protein>
    <submittedName>
        <fullName evidence="1">Uncharacterized protein</fullName>
    </submittedName>
</protein>
<sequence length="125" mass="14324">MQSSRPKEKRNIKEHITPRNGDRHENNEENWTELEKKVQNRVGWRMVVGGLCSIGSNRRNSSKSLNKDNIRRGFVDIIVMLLADIMRRLKLDHHGKTECTGLLFHPTVGLLSSVAQFGGLVEVRH</sequence>
<dbReference type="Proteomes" id="UP000277204">
    <property type="component" value="Unassembled WGS sequence"/>
</dbReference>
<gene>
    <name evidence="1" type="ORF">SMRZ_LOCUS19460</name>
</gene>
<evidence type="ECO:0000313" key="2">
    <source>
        <dbReference type="Proteomes" id="UP000277204"/>
    </source>
</evidence>
<reference evidence="1 2" key="1">
    <citation type="submission" date="2018-11" db="EMBL/GenBank/DDBJ databases">
        <authorList>
            <consortium name="Pathogen Informatics"/>
        </authorList>
    </citation>
    <scope>NUCLEOTIDE SEQUENCE [LARGE SCALE GENOMIC DNA]</scope>
    <source>
        <strain evidence="1 2">Zambia</strain>
    </source>
</reference>
<proteinExistence type="predicted"/>